<dbReference type="CDD" id="cd09274">
    <property type="entry name" value="RNase_HI_RT_Ty3"/>
    <property type="match status" value="1"/>
</dbReference>
<dbReference type="InterPro" id="IPR043502">
    <property type="entry name" value="DNA/RNA_pol_sf"/>
</dbReference>
<dbReference type="OrthoDB" id="5987979at2759"/>
<sequence length="224" mass="26152">MASYYRRFISGFSDIAGPLHRLTQKGVRFDWDKNCQRAFEQLKEQLISNPVLAFPDLNGDYILYTDASDVGIGAVLTQKDENYDEEEKVVSFAFSAFSGAEKNWTTTEKEAFAVVWALQYFHPYVYGRKVTIYTDHNALKWLRDIKHPNGKLARWILKLEEYDYTIEHLPNTKMQHADALSRAPVNTILVSMSTWQEFEDMQTFDEDIQLVSRVFLDQIKNRLM</sequence>
<dbReference type="PANTHER" id="PTHR37984">
    <property type="entry name" value="PROTEIN CBG26694"/>
    <property type="match status" value="1"/>
</dbReference>
<dbReference type="GO" id="GO:0004519">
    <property type="term" value="F:endonuclease activity"/>
    <property type="evidence" value="ECO:0007669"/>
    <property type="project" value="UniProtKB-KW"/>
</dbReference>
<dbReference type="EMBL" id="CACRXK020002136">
    <property type="protein sequence ID" value="CAB3992852.1"/>
    <property type="molecule type" value="Genomic_DNA"/>
</dbReference>
<evidence type="ECO:0000259" key="7">
    <source>
        <dbReference type="Pfam" id="PF17917"/>
    </source>
</evidence>
<dbReference type="PANTHER" id="PTHR37984:SF5">
    <property type="entry name" value="PROTEIN NYNRIN-LIKE"/>
    <property type="match status" value="1"/>
</dbReference>
<evidence type="ECO:0000313" key="8">
    <source>
        <dbReference type="EMBL" id="CAB3992852.1"/>
    </source>
</evidence>
<dbReference type="InterPro" id="IPR050951">
    <property type="entry name" value="Retrovirus_Pol_polyprotein"/>
</dbReference>
<dbReference type="AlphaFoldDB" id="A0A7D9HTF6"/>
<feature type="domain" description="Reverse transcriptase RNase H-like" evidence="7">
    <location>
        <begin position="56"/>
        <end position="162"/>
    </location>
</feature>
<evidence type="ECO:0000256" key="2">
    <source>
        <dbReference type="ARBA" id="ARBA00022695"/>
    </source>
</evidence>
<keyword evidence="9" id="KW-1185">Reference proteome</keyword>
<comment type="caution">
    <text evidence="8">The sequence shown here is derived from an EMBL/GenBank/DDBJ whole genome shotgun (WGS) entry which is preliminary data.</text>
</comment>
<dbReference type="InterPro" id="IPR043128">
    <property type="entry name" value="Rev_trsase/Diguanyl_cyclase"/>
</dbReference>
<name>A0A7D9HTF6_PARCT</name>
<evidence type="ECO:0000256" key="3">
    <source>
        <dbReference type="ARBA" id="ARBA00022722"/>
    </source>
</evidence>
<evidence type="ECO:0000256" key="4">
    <source>
        <dbReference type="ARBA" id="ARBA00022759"/>
    </source>
</evidence>
<evidence type="ECO:0000256" key="1">
    <source>
        <dbReference type="ARBA" id="ARBA00022679"/>
    </source>
</evidence>
<dbReference type="Gene3D" id="3.10.20.370">
    <property type="match status" value="1"/>
</dbReference>
<dbReference type="GO" id="GO:0016787">
    <property type="term" value="F:hydrolase activity"/>
    <property type="evidence" value="ECO:0007669"/>
    <property type="project" value="UniProtKB-KW"/>
</dbReference>
<dbReference type="FunFam" id="3.30.70.270:FF:000020">
    <property type="entry name" value="Transposon Tf2-6 polyprotein-like Protein"/>
    <property type="match status" value="1"/>
</dbReference>
<keyword evidence="1" id="KW-0808">Transferase</keyword>
<gene>
    <name evidence="8" type="ORF">PACLA_8A080926</name>
</gene>
<evidence type="ECO:0000256" key="5">
    <source>
        <dbReference type="ARBA" id="ARBA00022801"/>
    </source>
</evidence>
<dbReference type="GO" id="GO:0003964">
    <property type="term" value="F:RNA-directed DNA polymerase activity"/>
    <property type="evidence" value="ECO:0007669"/>
    <property type="project" value="UniProtKB-KW"/>
</dbReference>
<proteinExistence type="predicted"/>
<reference evidence="8" key="1">
    <citation type="submission" date="2020-04" db="EMBL/GenBank/DDBJ databases">
        <authorList>
            <person name="Alioto T."/>
            <person name="Alioto T."/>
            <person name="Gomez Garrido J."/>
        </authorList>
    </citation>
    <scope>NUCLEOTIDE SEQUENCE</scope>
    <source>
        <strain evidence="8">A484AB</strain>
    </source>
</reference>
<keyword evidence="6" id="KW-0695">RNA-directed DNA polymerase</keyword>
<dbReference type="Pfam" id="PF17917">
    <property type="entry name" value="RT_RNaseH"/>
    <property type="match status" value="1"/>
</dbReference>
<organism evidence="8 9">
    <name type="scientific">Paramuricea clavata</name>
    <name type="common">Red gorgonian</name>
    <name type="synonym">Violescent sea-whip</name>
    <dbReference type="NCBI Taxonomy" id="317549"/>
    <lineage>
        <taxon>Eukaryota</taxon>
        <taxon>Metazoa</taxon>
        <taxon>Cnidaria</taxon>
        <taxon>Anthozoa</taxon>
        <taxon>Octocorallia</taxon>
        <taxon>Malacalcyonacea</taxon>
        <taxon>Plexauridae</taxon>
        <taxon>Paramuricea</taxon>
    </lineage>
</organism>
<keyword evidence="4" id="KW-0255">Endonuclease</keyword>
<keyword evidence="2" id="KW-0548">Nucleotidyltransferase</keyword>
<dbReference type="Proteomes" id="UP001152795">
    <property type="component" value="Unassembled WGS sequence"/>
</dbReference>
<dbReference type="InterPro" id="IPR041373">
    <property type="entry name" value="RT_RNaseH"/>
</dbReference>
<evidence type="ECO:0000256" key="6">
    <source>
        <dbReference type="ARBA" id="ARBA00022918"/>
    </source>
</evidence>
<dbReference type="SUPFAM" id="SSF56672">
    <property type="entry name" value="DNA/RNA polymerases"/>
    <property type="match status" value="1"/>
</dbReference>
<dbReference type="Gene3D" id="3.30.70.270">
    <property type="match status" value="1"/>
</dbReference>
<keyword evidence="3" id="KW-0540">Nuclease</keyword>
<accession>A0A7D9HTF6</accession>
<protein>
    <submittedName>
        <fullName evidence="8">Retrovirus-related Pol poly from transposon</fullName>
    </submittedName>
</protein>
<dbReference type="FunFam" id="3.10.20.370:FF:000001">
    <property type="entry name" value="Retrovirus-related Pol polyprotein from transposon 17.6-like protein"/>
    <property type="match status" value="1"/>
</dbReference>
<keyword evidence="5" id="KW-0378">Hydrolase</keyword>
<evidence type="ECO:0000313" key="9">
    <source>
        <dbReference type="Proteomes" id="UP001152795"/>
    </source>
</evidence>